<proteinExistence type="predicted"/>
<dbReference type="Proteomes" id="UP001501126">
    <property type="component" value="Unassembled WGS sequence"/>
</dbReference>
<feature type="domain" description="SPOR" evidence="2">
    <location>
        <begin position="322"/>
        <end position="397"/>
    </location>
</feature>
<dbReference type="PROSITE" id="PS51724">
    <property type="entry name" value="SPOR"/>
    <property type="match status" value="1"/>
</dbReference>
<evidence type="ECO:0000259" key="2">
    <source>
        <dbReference type="PROSITE" id="PS51724"/>
    </source>
</evidence>
<dbReference type="Pfam" id="PF18174">
    <property type="entry name" value="HU-CCDC81_bac_1"/>
    <property type="match status" value="1"/>
</dbReference>
<evidence type="ECO:0000256" key="1">
    <source>
        <dbReference type="SAM" id="Phobius"/>
    </source>
</evidence>
<keyword evidence="1" id="KW-1133">Transmembrane helix</keyword>
<feature type="transmembrane region" description="Helical" evidence="1">
    <location>
        <begin position="213"/>
        <end position="230"/>
    </location>
</feature>
<sequence length="397" mass="44517">MIPSQYVSELLLRHNCLIIPGFGGFVARYAPAKIDWNRGVIAPPSKELLFNSHLIQSDGLFANYLANVRNISFEEAEQLLKELASDWKGQLSEGKRIEIEKVGILYKETSGVIAFEQDRFFNLLLSSFGLKEVTFISEKEEKVTEQPVLKKVDLQEAIEAPEKVVAEEPKELNVIPIGTSIRKGNPVQEVPSDDEKIIPINTKKTKSGFGWKYLAAAAMVPFGFFAYWIPMKTDVLESGKIALADFNPFRTVPESVYSAEKLSDTGVAEELHYDWEELTKDLPREIEVFNYRFNENLYIPVRLIADEKTASTGQTETVVVSPQYSGNYHLIAGCFSSQENAENLVTDLKNKGYAARILDVNKGLHRVTIASFENQSAAATEMNTFSSQGISTWVLKK</sequence>
<dbReference type="SUPFAM" id="SSF110997">
    <property type="entry name" value="Sporulation related repeat"/>
    <property type="match status" value="1"/>
</dbReference>
<dbReference type="InterPro" id="IPR041268">
    <property type="entry name" value="HU-CCDC81_bac_2"/>
</dbReference>
<dbReference type="Pfam" id="PF05036">
    <property type="entry name" value="SPOR"/>
    <property type="match status" value="1"/>
</dbReference>
<dbReference type="Gene3D" id="3.30.70.1070">
    <property type="entry name" value="Sporulation related repeat"/>
    <property type="match status" value="1"/>
</dbReference>
<dbReference type="RefSeq" id="WP_343784576.1">
    <property type="nucleotide sequence ID" value="NZ_BAAAFH010000003.1"/>
</dbReference>
<evidence type="ECO:0000313" key="4">
    <source>
        <dbReference type="Proteomes" id="UP001501126"/>
    </source>
</evidence>
<dbReference type="InterPro" id="IPR040495">
    <property type="entry name" value="HU-CCDC81_bac_1"/>
</dbReference>
<keyword evidence="4" id="KW-1185">Reference proteome</keyword>
<organism evidence="3 4">
    <name type="scientific">Wandonia haliotis</name>
    <dbReference type="NCBI Taxonomy" id="574963"/>
    <lineage>
        <taxon>Bacteria</taxon>
        <taxon>Pseudomonadati</taxon>
        <taxon>Bacteroidota</taxon>
        <taxon>Flavobacteriia</taxon>
        <taxon>Flavobacteriales</taxon>
        <taxon>Crocinitomicaceae</taxon>
        <taxon>Wandonia</taxon>
    </lineage>
</organism>
<name>A0ABN1MLE6_9FLAO</name>
<keyword evidence="1" id="KW-0472">Membrane</keyword>
<dbReference type="Pfam" id="PF18175">
    <property type="entry name" value="HU-CCDC81_bac_2"/>
    <property type="match status" value="1"/>
</dbReference>
<accession>A0ABN1MLE6</accession>
<evidence type="ECO:0000313" key="3">
    <source>
        <dbReference type="EMBL" id="GAA0873990.1"/>
    </source>
</evidence>
<comment type="caution">
    <text evidence="3">The sequence shown here is derived from an EMBL/GenBank/DDBJ whole genome shotgun (WGS) entry which is preliminary data.</text>
</comment>
<dbReference type="EMBL" id="BAAAFH010000003">
    <property type="protein sequence ID" value="GAA0873990.1"/>
    <property type="molecule type" value="Genomic_DNA"/>
</dbReference>
<protein>
    <submittedName>
        <fullName evidence="3">SPOR domain-containing protein</fullName>
    </submittedName>
</protein>
<reference evidence="3 4" key="1">
    <citation type="journal article" date="2019" name="Int. J. Syst. Evol. Microbiol.">
        <title>The Global Catalogue of Microorganisms (GCM) 10K type strain sequencing project: providing services to taxonomists for standard genome sequencing and annotation.</title>
        <authorList>
            <consortium name="The Broad Institute Genomics Platform"/>
            <consortium name="The Broad Institute Genome Sequencing Center for Infectious Disease"/>
            <person name="Wu L."/>
            <person name="Ma J."/>
        </authorList>
    </citation>
    <scope>NUCLEOTIDE SEQUENCE [LARGE SCALE GENOMIC DNA]</scope>
    <source>
        <strain evidence="3 4">JCM 16083</strain>
    </source>
</reference>
<gene>
    <name evidence="3" type="ORF">GCM10009118_03980</name>
</gene>
<dbReference type="InterPro" id="IPR007730">
    <property type="entry name" value="SPOR-like_dom"/>
</dbReference>
<dbReference type="InterPro" id="IPR036680">
    <property type="entry name" value="SPOR-like_sf"/>
</dbReference>
<keyword evidence="1" id="KW-0812">Transmembrane</keyword>